<reference evidence="1" key="1">
    <citation type="submission" date="2023-04" db="EMBL/GenBank/DDBJ databases">
        <title>Draft Genome sequencing of Naganishia species isolated from polar environments using Oxford Nanopore Technology.</title>
        <authorList>
            <person name="Leo P."/>
            <person name="Venkateswaran K."/>
        </authorList>
    </citation>
    <scope>NUCLEOTIDE SEQUENCE</scope>
    <source>
        <strain evidence="1">MNA-CCFEE 5261</strain>
    </source>
</reference>
<name>A0ACC2W6A8_9TREE</name>
<keyword evidence="2" id="KW-1185">Reference proteome</keyword>
<evidence type="ECO:0000313" key="1">
    <source>
        <dbReference type="EMBL" id="KAJ9106739.1"/>
    </source>
</evidence>
<comment type="caution">
    <text evidence="1">The sequence shown here is derived from an EMBL/GenBank/DDBJ whole genome shotgun (WGS) entry which is preliminary data.</text>
</comment>
<dbReference type="Proteomes" id="UP001241377">
    <property type="component" value="Unassembled WGS sequence"/>
</dbReference>
<evidence type="ECO:0000313" key="2">
    <source>
        <dbReference type="Proteomes" id="UP001241377"/>
    </source>
</evidence>
<gene>
    <name evidence="1" type="ORF">QFC19_003051</name>
</gene>
<dbReference type="EMBL" id="JASBWR010000028">
    <property type="protein sequence ID" value="KAJ9106739.1"/>
    <property type="molecule type" value="Genomic_DNA"/>
</dbReference>
<sequence>MAPPTDAQMKRIVGALNERGQFRSLISLASTPSRGAYERVLHDLYRLLRLDTRAAQEYAEGFYSIRRSKESAQLNRYREIYAFDRTAVRIPNDVDTWLRTGGDVEELGEDESGYLNANVIDDGKGSWWVACQAPLPATIHPFLMAILTRSATFKHVHLYGGGKHHAKVSPPKTAIIVQLTGLYEGDVVKAHPYLPTRPGESLIYDPPAHIANKQPHIKLTLDRTTPLEHTSSVQSTLTLTGEGAAIPRMTLHHFAFAGWPDFGVPRGDDVYKLQELIREVGRTQRDAQKQDGGTGCEVWVHWCVSPLFSSTLFTHAR</sequence>
<accession>A0ACC2W6A8</accession>
<protein>
    <submittedName>
        <fullName evidence="1">Uncharacterized protein</fullName>
    </submittedName>
</protein>
<proteinExistence type="predicted"/>
<organism evidence="1 2">
    <name type="scientific">Naganishia cerealis</name>
    <dbReference type="NCBI Taxonomy" id="610337"/>
    <lineage>
        <taxon>Eukaryota</taxon>
        <taxon>Fungi</taxon>
        <taxon>Dikarya</taxon>
        <taxon>Basidiomycota</taxon>
        <taxon>Agaricomycotina</taxon>
        <taxon>Tremellomycetes</taxon>
        <taxon>Filobasidiales</taxon>
        <taxon>Filobasidiaceae</taxon>
        <taxon>Naganishia</taxon>
    </lineage>
</organism>